<dbReference type="InterPro" id="IPR011990">
    <property type="entry name" value="TPR-like_helical_dom_sf"/>
</dbReference>
<dbReference type="Pfam" id="PF13432">
    <property type="entry name" value="TPR_16"/>
    <property type="match status" value="1"/>
</dbReference>
<dbReference type="PROSITE" id="PS50005">
    <property type="entry name" value="TPR"/>
    <property type="match status" value="1"/>
</dbReference>
<keyword evidence="1" id="KW-0472">Membrane</keyword>
<dbReference type="EMBL" id="BARS01029568">
    <property type="protein sequence ID" value="GAG06011.1"/>
    <property type="molecule type" value="Genomic_DNA"/>
</dbReference>
<dbReference type="SUPFAM" id="SSF48452">
    <property type="entry name" value="TPR-like"/>
    <property type="match status" value="1"/>
</dbReference>
<gene>
    <name evidence="2" type="ORF">S01H1_46200</name>
</gene>
<feature type="non-terminal residue" evidence="2">
    <location>
        <position position="264"/>
    </location>
</feature>
<feature type="transmembrane region" description="Helical" evidence="1">
    <location>
        <begin position="106"/>
        <end position="128"/>
    </location>
</feature>
<reference evidence="2" key="1">
    <citation type="journal article" date="2014" name="Front. Microbiol.">
        <title>High frequency of phylogenetically diverse reductive dehalogenase-homologous genes in deep subseafloor sedimentary metagenomes.</title>
        <authorList>
            <person name="Kawai M."/>
            <person name="Futagami T."/>
            <person name="Toyoda A."/>
            <person name="Takaki Y."/>
            <person name="Nishi S."/>
            <person name="Hori S."/>
            <person name="Arai W."/>
            <person name="Tsubouchi T."/>
            <person name="Morono Y."/>
            <person name="Uchiyama I."/>
            <person name="Ito T."/>
            <person name="Fujiyama A."/>
            <person name="Inagaki F."/>
            <person name="Takami H."/>
        </authorList>
    </citation>
    <scope>NUCLEOTIDE SEQUENCE</scope>
    <source>
        <strain evidence="2">Expedition CK06-06</strain>
    </source>
</reference>
<dbReference type="AlphaFoldDB" id="X0VZW6"/>
<comment type="caution">
    <text evidence="2">The sequence shown here is derived from an EMBL/GenBank/DDBJ whole genome shotgun (WGS) entry which is preliminary data.</text>
</comment>
<name>X0VZW6_9ZZZZ</name>
<sequence length="264" mass="29961">YHCNKDLAMLRLIVNKAKHHYNLALEHAERNRYYEAITELQNALDLDKSYVDARVVLGTIHAKQNNLDKAAAEWEAALATDSHFYKAHQYLLKAQKIGEVLPVLKWVKILGATLVIAILLVITIFIYYNRPHPNEALLREAWSYYQGNNYRQALTALDQIQEKASDQNLLMSSSILRDHIKTTLGTQIATVKNLLANQDYIGTIEAAQSLHQVNPDEETSALLTDLLEQAKANAFQQVEQLIQQYDKSGTGYDDLMIQSQKLIA</sequence>
<feature type="non-terminal residue" evidence="2">
    <location>
        <position position="1"/>
    </location>
</feature>
<keyword evidence="1" id="KW-0812">Transmembrane</keyword>
<dbReference type="InterPro" id="IPR019734">
    <property type="entry name" value="TPR_rpt"/>
</dbReference>
<protein>
    <submittedName>
        <fullName evidence="2">Uncharacterized protein</fullName>
    </submittedName>
</protein>
<organism evidence="2">
    <name type="scientific">marine sediment metagenome</name>
    <dbReference type="NCBI Taxonomy" id="412755"/>
    <lineage>
        <taxon>unclassified sequences</taxon>
        <taxon>metagenomes</taxon>
        <taxon>ecological metagenomes</taxon>
    </lineage>
</organism>
<dbReference type="SMART" id="SM00028">
    <property type="entry name" value="TPR"/>
    <property type="match status" value="3"/>
</dbReference>
<evidence type="ECO:0000256" key="1">
    <source>
        <dbReference type="SAM" id="Phobius"/>
    </source>
</evidence>
<accession>X0VZW6</accession>
<proteinExistence type="predicted"/>
<keyword evidence="1" id="KW-1133">Transmembrane helix</keyword>
<dbReference type="Gene3D" id="1.25.40.10">
    <property type="entry name" value="Tetratricopeptide repeat domain"/>
    <property type="match status" value="1"/>
</dbReference>
<evidence type="ECO:0000313" key="2">
    <source>
        <dbReference type="EMBL" id="GAG06011.1"/>
    </source>
</evidence>